<reference evidence="2" key="1">
    <citation type="journal article" date="2019" name="Int. J. Syst. Evol. Microbiol.">
        <title>The Global Catalogue of Microorganisms (GCM) 10K type strain sequencing project: providing services to taxonomists for standard genome sequencing and annotation.</title>
        <authorList>
            <consortium name="The Broad Institute Genomics Platform"/>
            <consortium name="The Broad Institute Genome Sequencing Center for Infectious Disease"/>
            <person name="Wu L."/>
            <person name="Ma J."/>
        </authorList>
    </citation>
    <scope>NUCLEOTIDE SEQUENCE [LARGE SCALE GENOMIC DNA]</scope>
    <source>
        <strain evidence="2">JCM 19173</strain>
    </source>
</reference>
<keyword evidence="2" id="KW-1185">Reference proteome</keyword>
<gene>
    <name evidence="1" type="ORF">GCM10010844_24260</name>
</gene>
<dbReference type="EMBL" id="BMPE01000006">
    <property type="protein sequence ID" value="GGL04673.1"/>
    <property type="molecule type" value="Genomic_DNA"/>
</dbReference>
<protein>
    <recommendedName>
        <fullName evidence="3">YbaB/EbfC family DNA-binding protein</fullName>
    </recommendedName>
</protein>
<dbReference type="Proteomes" id="UP000604341">
    <property type="component" value="Unassembled WGS sequence"/>
</dbReference>
<evidence type="ECO:0000313" key="1">
    <source>
        <dbReference type="EMBL" id="GGL04673.1"/>
    </source>
</evidence>
<organism evidence="1 2">
    <name type="scientific">Deinococcus radiotolerans</name>
    <dbReference type="NCBI Taxonomy" id="1309407"/>
    <lineage>
        <taxon>Bacteria</taxon>
        <taxon>Thermotogati</taxon>
        <taxon>Deinococcota</taxon>
        <taxon>Deinococci</taxon>
        <taxon>Deinococcales</taxon>
        <taxon>Deinococcaceae</taxon>
        <taxon>Deinococcus</taxon>
    </lineage>
</organism>
<accession>A0ABQ2FL25</accession>
<evidence type="ECO:0000313" key="2">
    <source>
        <dbReference type="Proteomes" id="UP000604341"/>
    </source>
</evidence>
<comment type="caution">
    <text evidence="1">The sequence shown here is derived from an EMBL/GenBank/DDBJ whole genome shotgun (WGS) entry which is preliminary data.</text>
</comment>
<evidence type="ECO:0008006" key="3">
    <source>
        <dbReference type="Google" id="ProtNLM"/>
    </source>
</evidence>
<name>A0ABQ2FL25_9DEIO</name>
<sequence length="134" mass="15163">MDATRPAWVLSVARRRPQRTPDPIRATSMWRVDQVFLARRGPRIEVTCSLVNDQGGLRNLSVTAPTEDPVAAVRHAARFIAGKGNVSGARQARLRWTREQATTAQDALIRDRLLEDEFLDEFEETLAAVRDQQR</sequence>
<proteinExistence type="predicted"/>